<organism evidence="1 2">
    <name type="scientific">Paspalum notatum var. saurae</name>
    <dbReference type="NCBI Taxonomy" id="547442"/>
    <lineage>
        <taxon>Eukaryota</taxon>
        <taxon>Viridiplantae</taxon>
        <taxon>Streptophyta</taxon>
        <taxon>Embryophyta</taxon>
        <taxon>Tracheophyta</taxon>
        <taxon>Spermatophyta</taxon>
        <taxon>Magnoliopsida</taxon>
        <taxon>Liliopsida</taxon>
        <taxon>Poales</taxon>
        <taxon>Poaceae</taxon>
        <taxon>PACMAD clade</taxon>
        <taxon>Panicoideae</taxon>
        <taxon>Andropogonodae</taxon>
        <taxon>Paspaleae</taxon>
        <taxon>Paspalinae</taxon>
        <taxon>Paspalum</taxon>
    </lineage>
</organism>
<name>A0AAQ3SND6_PASNO</name>
<gene>
    <name evidence="1" type="ORF">U9M48_008073</name>
</gene>
<sequence>MPHCRRATAGLGRPFADSLCLVRPVKPVLLSEQHPPSSPAHATAAGTWNTLVHDRWGATRCWASQVAWQWWEGSPGHAVVVATMDTSSPWAALVLAAILVELRLCTQRSLVVQVMLSPWLVWCNAGATVFLDGIAATRFQVDASVV</sequence>
<protein>
    <submittedName>
        <fullName evidence="1">Uncharacterized protein</fullName>
    </submittedName>
</protein>
<dbReference type="Proteomes" id="UP001341281">
    <property type="component" value="Chromosome 02"/>
</dbReference>
<proteinExistence type="predicted"/>
<reference evidence="1 2" key="1">
    <citation type="submission" date="2024-02" db="EMBL/GenBank/DDBJ databases">
        <title>High-quality chromosome-scale genome assembly of Pensacola bahiagrass (Paspalum notatum Flugge var. saurae).</title>
        <authorList>
            <person name="Vega J.M."/>
            <person name="Podio M."/>
            <person name="Orjuela J."/>
            <person name="Siena L.A."/>
            <person name="Pessino S.C."/>
            <person name="Combes M.C."/>
            <person name="Mariac C."/>
            <person name="Albertini E."/>
            <person name="Pupilli F."/>
            <person name="Ortiz J.P.A."/>
            <person name="Leblanc O."/>
        </authorList>
    </citation>
    <scope>NUCLEOTIDE SEQUENCE [LARGE SCALE GENOMIC DNA]</scope>
    <source>
        <strain evidence="1">R1</strain>
        <tissue evidence="1">Leaf</tissue>
    </source>
</reference>
<evidence type="ECO:0000313" key="2">
    <source>
        <dbReference type="Proteomes" id="UP001341281"/>
    </source>
</evidence>
<dbReference type="AlphaFoldDB" id="A0AAQ3SND6"/>
<evidence type="ECO:0000313" key="1">
    <source>
        <dbReference type="EMBL" id="WVZ57723.1"/>
    </source>
</evidence>
<dbReference type="EMBL" id="CP144746">
    <property type="protein sequence ID" value="WVZ57723.1"/>
    <property type="molecule type" value="Genomic_DNA"/>
</dbReference>
<keyword evidence="2" id="KW-1185">Reference proteome</keyword>
<accession>A0AAQ3SND6</accession>